<dbReference type="PANTHER" id="PTHR30563">
    <property type="entry name" value="DNA RECOMBINATION PROTEIN RMUC"/>
    <property type="match status" value="1"/>
</dbReference>
<name>A0A2M7XFU5_9BACT</name>
<dbReference type="PANTHER" id="PTHR30563:SF0">
    <property type="entry name" value="DNA RECOMBINATION PROTEIN RMUC"/>
    <property type="match status" value="1"/>
</dbReference>
<dbReference type="EMBL" id="PFWS01000056">
    <property type="protein sequence ID" value="PJA46738.1"/>
    <property type="molecule type" value="Genomic_DNA"/>
</dbReference>
<evidence type="ECO:0000256" key="2">
    <source>
        <dbReference type="ARBA" id="ARBA00009840"/>
    </source>
</evidence>
<comment type="caution">
    <text evidence="5">The sequence shown here is derived from an EMBL/GenBank/DDBJ whole genome shotgun (WGS) entry which is preliminary data.</text>
</comment>
<evidence type="ECO:0000256" key="4">
    <source>
        <dbReference type="ARBA" id="ARBA00023172"/>
    </source>
</evidence>
<comment type="similarity">
    <text evidence="2">Belongs to the RmuC family.</text>
</comment>
<evidence type="ECO:0000313" key="6">
    <source>
        <dbReference type="Proteomes" id="UP000229749"/>
    </source>
</evidence>
<dbReference type="Proteomes" id="UP000229749">
    <property type="component" value="Unassembled WGS sequence"/>
</dbReference>
<dbReference type="AlphaFoldDB" id="A0A2M7XFU5"/>
<keyword evidence="3" id="KW-0175">Coiled coil</keyword>
<dbReference type="InterPro" id="IPR003798">
    <property type="entry name" value="DNA_recombination_RmuC"/>
</dbReference>
<feature type="non-terminal residue" evidence="5">
    <location>
        <position position="1"/>
    </location>
</feature>
<keyword evidence="4" id="KW-0233">DNA recombination</keyword>
<accession>A0A2M7XFU5</accession>
<protein>
    <recommendedName>
        <fullName evidence="7">DNA recombination protein RmuC</fullName>
    </recommendedName>
</protein>
<dbReference type="GO" id="GO:0006310">
    <property type="term" value="P:DNA recombination"/>
    <property type="evidence" value="ECO:0007669"/>
    <property type="project" value="UniProtKB-KW"/>
</dbReference>
<dbReference type="Pfam" id="PF02646">
    <property type="entry name" value="RmuC"/>
    <property type="match status" value="1"/>
</dbReference>
<evidence type="ECO:0000256" key="3">
    <source>
        <dbReference type="ARBA" id="ARBA00023054"/>
    </source>
</evidence>
<evidence type="ECO:0000313" key="5">
    <source>
        <dbReference type="EMBL" id="PJA46738.1"/>
    </source>
</evidence>
<evidence type="ECO:0000256" key="1">
    <source>
        <dbReference type="ARBA" id="ARBA00003416"/>
    </source>
</evidence>
<organism evidence="5 6">
    <name type="scientific">Candidatus Uhrbacteria bacterium CG_4_9_14_3_um_filter_36_7</name>
    <dbReference type="NCBI Taxonomy" id="1975033"/>
    <lineage>
        <taxon>Bacteria</taxon>
        <taxon>Candidatus Uhriibacteriota</taxon>
    </lineage>
</organism>
<sequence length="250" mass="28730">DKAAHVIGQVNKELGSMSEIGRNLKDFQAFLTAPKLRGNIGEQILYDAMSQVFSSNQYDTQFKFKDGQIVDAVIKTNEALIPIDSKFPMESFRLVCEASTDQEQERSKREFVKTVKKHIHDVSKKYILPQEKTVDFAVMYIPSENVYYEIVANNEEVLEFARQSNVLLVSPNSFFHFLRVILMGLERTKIQEEAQKIWELLKSLQQENIKVNESLSLVNRHLTNAKNAMDIACAEHLKFSSKIDQVKLLK</sequence>
<comment type="function">
    <text evidence="1">Involved in DNA recombination.</text>
</comment>
<evidence type="ECO:0008006" key="7">
    <source>
        <dbReference type="Google" id="ProtNLM"/>
    </source>
</evidence>
<reference evidence="6" key="1">
    <citation type="submission" date="2017-09" db="EMBL/GenBank/DDBJ databases">
        <title>Depth-based differentiation of microbial function through sediment-hosted aquifers and enrichment of novel symbionts in the deep terrestrial subsurface.</title>
        <authorList>
            <person name="Probst A.J."/>
            <person name="Ladd B."/>
            <person name="Jarett J.K."/>
            <person name="Geller-Mcgrath D.E."/>
            <person name="Sieber C.M.K."/>
            <person name="Emerson J.B."/>
            <person name="Anantharaman K."/>
            <person name="Thomas B.C."/>
            <person name="Malmstrom R."/>
            <person name="Stieglmeier M."/>
            <person name="Klingl A."/>
            <person name="Woyke T."/>
            <person name="Ryan C.M."/>
            <person name="Banfield J.F."/>
        </authorList>
    </citation>
    <scope>NUCLEOTIDE SEQUENCE [LARGE SCALE GENOMIC DNA]</scope>
</reference>
<gene>
    <name evidence="5" type="ORF">CO172_03585</name>
</gene>
<proteinExistence type="inferred from homology"/>